<dbReference type="Proteomes" id="UP000034291">
    <property type="component" value="Unassembled WGS sequence"/>
</dbReference>
<dbReference type="InterPro" id="IPR004181">
    <property type="entry name" value="Znf_MIZ"/>
</dbReference>
<dbReference type="GO" id="GO:0016925">
    <property type="term" value="P:protein sumoylation"/>
    <property type="evidence" value="ECO:0007669"/>
    <property type="project" value="TreeGrafter"/>
</dbReference>
<keyword evidence="8" id="KW-1185">Reference proteome</keyword>
<dbReference type="EMBL" id="JZBS01000298">
    <property type="protein sequence ID" value="KKK26643.1"/>
    <property type="molecule type" value="Genomic_DNA"/>
</dbReference>
<reference evidence="7 8" key="1">
    <citation type="submission" date="2015-02" db="EMBL/GenBank/DDBJ databases">
        <title>Draft Genome Sequences of Two Closely-Related Aflatoxigenic Aspergillus Species Obtained from the Cote d'Ivoire.</title>
        <authorList>
            <person name="Moore G.G."/>
            <person name="Beltz S.B."/>
            <person name="Mack B.M."/>
        </authorList>
    </citation>
    <scope>NUCLEOTIDE SEQUENCE [LARGE SCALE GENOMIC DNA]</scope>
    <source>
        <strain evidence="7 8">SRRC1468</strain>
    </source>
</reference>
<dbReference type="CDD" id="cd16650">
    <property type="entry name" value="SP-RING_PIAS-like"/>
    <property type="match status" value="1"/>
</dbReference>
<feature type="compositionally biased region" description="Polar residues" evidence="5">
    <location>
        <begin position="72"/>
        <end position="81"/>
    </location>
</feature>
<dbReference type="Pfam" id="PF02891">
    <property type="entry name" value="zf-MIZ"/>
    <property type="match status" value="1"/>
</dbReference>
<evidence type="ECO:0000256" key="5">
    <source>
        <dbReference type="SAM" id="MobiDB-lite"/>
    </source>
</evidence>
<dbReference type="PANTHER" id="PTHR10782">
    <property type="entry name" value="ZINC FINGER MIZ DOMAIN-CONTAINING PROTEIN"/>
    <property type="match status" value="1"/>
</dbReference>
<dbReference type="GO" id="GO:0061665">
    <property type="term" value="F:SUMO ligase activity"/>
    <property type="evidence" value="ECO:0007669"/>
    <property type="project" value="TreeGrafter"/>
</dbReference>
<comment type="caution">
    <text evidence="7">The sequence shown here is derived from an EMBL/GenBank/DDBJ whole genome shotgun (WGS) entry which is preliminary data.</text>
</comment>
<evidence type="ECO:0000313" key="8">
    <source>
        <dbReference type="Proteomes" id="UP000034291"/>
    </source>
</evidence>
<dbReference type="OrthoDB" id="27975at2759"/>
<feature type="compositionally biased region" description="Polar residues" evidence="5">
    <location>
        <begin position="522"/>
        <end position="533"/>
    </location>
</feature>
<dbReference type="Gene3D" id="3.30.40.10">
    <property type="entry name" value="Zinc/RING finger domain, C3HC4 (zinc finger)"/>
    <property type="match status" value="1"/>
</dbReference>
<dbReference type="STRING" id="308745.A0A0F8V4I1"/>
<evidence type="ECO:0000256" key="1">
    <source>
        <dbReference type="ARBA" id="ARBA00022723"/>
    </source>
</evidence>
<keyword evidence="2 4" id="KW-0863">Zinc-finger</keyword>
<feature type="region of interest" description="Disordered" evidence="5">
    <location>
        <begin position="72"/>
        <end position="206"/>
    </location>
</feature>
<dbReference type="InterPro" id="IPR013083">
    <property type="entry name" value="Znf_RING/FYVE/PHD"/>
</dbReference>
<feature type="compositionally biased region" description="Polar residues" evidence="5">
    <location>
        <begin position="104"/>
        <end position="119"/>
    </location>
</feature>
<feature type="compositionally biased region" description="Low complexity" evidence="5">
    <location>
        <begin position="89"/>
        <end position="103"/>
    </location>
</feature>
<evidence type="ECO:0000256" key="4">
    <source>
        <dbReference type="PROSITE-ProRule" id="PRU00452"/>
    </source>
</evidence>
<accession>A0A0F8V4I1</accession>
<feature type="domain" description="SP-RING-type" evidence="6">
    <location>
        <begin position="808"/>
        <end position="898"/>
    </location>
</feature>
<feature type="compositionally biased region" description="Polar residues" evidence="5">
    <location>
        <begin position="129"/>
        <end position="163"/>
    </location>
</feature>
<evidence type="ECO:0000256" key="2">
    <source>
        <dbReference type="ARBA" id="ARBA00022771"/>
    </source>
</evidence>
<sequence length="974" mass="107455">MTLHSPNPPPDSPTNQVNPVARVFHNSNSTAHIFLGGARKSWMLNRNLPLNNPAAISANLPIHRPAAMVPLSTRSVDSSSPVVAAEPPQQQQQNHQQSGTSSQPSPRIYTSPSTATATERNGVVRASPSAVTFPSSPVRQDSPSQNNPVVPASISSPSNTPQDQVPGRVCPPPLSHSHHPASGPAPTPPPAHPLPPTAPVARPPWTPSAMDEDFFMRARGNLNQYIGTHRNGAHFADSLDYPRIQLLSKACMERDLTYLFLHQIYCLNSCAPSQVRKLLVMTPRHTEGLATIRHLLVDNSLLSKDFLRWSIHFPSSLHPMMLLLPAYQRALDQVGNLLSDFADKWSWFEQNVLARGYPPLVDDMIRDLNVRSPVLQLTIFLSLSRRIPGANVEGGLQPIFAQNQANVQRRYGQQISDHQMQLENKAIVSKYLASIASQKKKAGNLPHQNPGLASPNLPPPPAQVSSSEAPPLRAMPPTSVSRPFAPLLSRPPPSLPPNTSPVAPPMATAATSSYPAGREMSALQQVQHPSQAPQPDGMSHARAAPAAQGMVAHGGQHSHSLHPSNTHHHHHPQHQSTPLLPPAGAVVVANPNPIPNEVALHQAHLRNPVRRILAHTPTGVTETKSLLYPDSFKVPPQPLGPNLTIFRWQFSLSKEETGRFPALESLGTGRRMLQTVMEGNQIYRFRCIKIPPTAIKVDGHSWCVAETVWPTVIYVFINDVELFPRRKIHNGRDLPLDLTQHLQEGVNRVTVHLIRSPTEENELTYAAAVEVLTYSSLSQAKNLVQSLPAAESREQIRRRLTTRPPDNDDDDLKIVSDYLVVSLVDPFTARLFTVPVRGRHCEHRECFDHETFLQTRALKSGDRSVETDWRCPICRRDARPHNLIMDGFLAAVRSEVERMNRSDDARAVQIKADGSWELKTDDADHLPSSAQETPLLSKRKSAALDRPFSPPPLPPSYRLNIDLPEKLNPLIVLD</sequence>
<dbReference type="PANTHER" id="PTHR10782:SF4">
    <property type="entry name" value="TONALLI, ISOFORM E"/>
    <property type="match status" value="1"/>
</dbReference>
<dbReference type="GO" id="GO:0000785">
    <property type="term" value="C:chromatin"/>
    <property type="evidence" value="ECO:0007669"/>
    <property type="project" value="TreeGrafter"/>
</dbReference>
<gene>
    <name evidence="7" type="ORF">ARAM_006230</name>
</gene>
<feature type="region of interest" description="Disordered" evidence="5">
    <location>
        <begin position="440"/>
        <end position="585"/>
    </location>
</feature>
<feature type="compositionally biased region" description="Pro residues" evidence="5">
    <location>
        <begin position="489"/>
        <end position="504"/>
    </location>
</feature>
<evidence type="ECO:0000313" key="7">
    <source>
        <dbReference type="EMBL" id="KKK26643.1"/>
    </source>
</evidence>
<feature type="compositionally biased region" description="Pro residues" evidence="5">
    <location>
        <begin position="183"/>
        <end position="206"/>
    </location>
</feature>
<dbReference type="PROSITE" id="PS51044">
    <property type="entry name" value="ZF_SP_RING"/>
    <property type="match status" value="1"/>
</dbReference>
<organism evidence="7 8">
    <name type="scientific">Aspergillus rambellii</name>
    <dbReference type="NCBI Taxonomy" id="308745"/>
    <lineage>
        <taxon>Eukaryota</taxon>
        <taxon>Fungi</taxon>
        <taxon>Dikarya</taxon>
        <taxon>Ascomycota</taxon>
        <taxon>Pezizomycotina</taxon>
        <taxon>Eurotiomycetes</taxon>
        <taxon>Eurotiomycetidae</taxon>
        <taxon>Eurotiales</taxon>
        <taxon>Aspergillaceae</taxon>
        <taxon>Aspergillus</taxon>
        <taxon>Aspergillus subgen. Nidulantes</taxon>
    </lineage>
</organism>
<dbReference type="GO" id="GO:0008270">
    <property type="term" value="F:zinc ion binding"/>
    <property type="evidence" value="ECO:0007669"/>
    <property type="project" value="UniProtKB-KW"/>
</dbReference>
<dbReference type="AlphaFoldDB" id="A0A0F8V4I1"/>
<evidence type="ECO:0000259" key="6">
    <source>
        <dbReference type="PROSITE" id="PS51044"/>
    </source>
</evidence>
<evidence type="ECO:0000256" key="3">
    <source>
        <dbReference type="ARBA" id="ARBA00022833"/>
    </source>
</evidence>
<keyword evidence="1" id="KW-0479">Metal-binding</keyword>
<name>A0A0F8V4I1_9EURO</name>
<keyword evidence="3" id="KW-0862">Zinc</keyword>
<protein>
    <recommendedName>
        <fullName evidence="6">SP-RING-type domain-containing protein</fullName>
    </recommendedName>
</protein>
<proteinExistence type="predicted"/>